<dbReference type="RefSeq" id="WP_338395038.1">
    <property type="nucleotide sequence ID" value="NZ_AP025315.1"/>
</dbReference>
<keyword evidence="1" id="KW-0472">Membrane</keyword>
<dbReference type="KEGG" id="fax:FUAX_39820"/>
<gene>
    <name evidence="2" type="ORF">FUAX_39820</name>
</gene>
<organism evidence="2 3">
    <name type="scientific">Fulvitalea axinellae</name>
    <dbReference type="NCBI Taxonomy" id="1182444"/>
    <lineage>
        <taxon>Bacteria</taxon>
        <taxon>Pseudomonadati</taxon>
        <taxon>Bacteroidota</taxon>
        <taxon>Cytophagia</taxon>
        <taxon>Cytophagales</taxon>
        <taxon>Persicobacteraceae</taxon>
        <taxon>Fulvitalea</taxon>
    </lineage>
</organism>
<keyword evidence="1" id="KW-1133">Transmembrane helix</keyword>
<name>A0AAU9DG81_9BACT</name>
<evidence type="ECO:0000313" key="2">
    <source>
        <dbReference type="EMBL" id="BDD11550.1"/>
    </source>
</evidence>
<sequence>MEDNTKEEELLKQLYVYVAEQRRAGKLNYEIKNDLKEKGIPEEVIDAVIKSVASHVEVGDTSSSEGGGIPKFLIWILILVILNVMSAAFDWPFWVY</sequence>
<dbReference type="EMBL" id="AP025315">
    <property type="protein sequence ID" value="BDD11550.1"/>
    <property type="molecule type" value="Genomic_DNA"/>
</dbReference>
<feature type="transmembrane region" description="Helical" evidence="1">
    <location>
        <begin position="72"/>
        <end position="94"/>
    </location>
</feature>
<reference evidence="2 3" key="1">
    <citation type="submission" date="2021-12" db="EMBL/GenBank/DDBJ databases">
        <title>Genome sequencing of bacteria with rrn-lacking chromosome and rrn-plasmid.</title>
        <authorList>
            <person name="Anda M."/>
            <person name="Iwasaki W."/>
        </authorList>
    </citation>
    <scope>NUCLEOTIDE SEQUENCE [LARGE SCALE GENOMIC DNA]</scope>
    <source>
        <strain evidence="2 3">DSM 100852</strain>
        <plasmid evidence="2 3">pFA1</plasmid>
    </source>
</reference>
<keyword evidence="2" id="KW-0614">Plasmid</keyword>
<proteinExistence type="predicted"/>
<keyword evidence="1" id="KW-0812">Transmembrane</keyword>
<protein>
    <submittedName>
        <fullName evidence="2">Uncharacterized protein</fullName>
    </submittedName>
</protein>
<geneLocation type="plasmid" evidence="2 3">
    <name>pFA1</name>
</geneLocation>
<dbReference type="Proteomes" id="UP001348817">
    <property type="component" value="Plasmid pFA1"/>
</dbReference>
<evidence type="ECO:0000256" key="1">
    <source>
        <dbReference type="SAM" id="Phobius"/>
    </source>
</evidence>
<accession>A0AAU9DG81</accession>
<keyword evidence="3" id="KW-1185">Reference proteome</keyword>
<evidence type="ECO:0000313" key="3">
    <source>
        <dbReference type="Proteomes" id="UP001348817"/>
    </source>
</evidence>
<dbReference type="AlphaFoldDB" id="A0AAU9DG81"/>